<evidence type="ECO:0000256" key="1">
    <source>
        <dbReference type="ARBA" id="ARBA00009013"/>
    </source>
</evidence>
<evidence type="ECO:0000313" key="4">
    <source>
        <dbReference type="EMBL" id="OLF07068.1"/>
    </source>
</evidence>
<evidence type="ECO:0000256" key="2">
    <source>
        <dbReference type="RuleBase" id="RU003749"/>
    </source>
</evidence>
<accession>A0A1Q8BY82</accession>
<organism evidence="4 5">
    <name type="scientific">Actinophytocola xanthii</name>
    <dbReference type="NCBI Taxonomy" id="1912961"/>
    <lineage>
        <taxon>Bacteria</taxon>
        <taxon>Bacillati</taxon>
        <taxon>Actinomycetota</taxon>
        <taxon>Actinomycetes</taxon>
        <taxon>Pseudonocardiales</taxon>
        <taxon>Pseudonocardiaceae</taxon>
    </lineage>
</organism>
<dbReference type="PROSITE" id="PS50801">
    <property type="entry name" value="STAS"/>
    <property type="match status" value="1"/>
</dbReference>
<dbReference type="STRING" id="1912961.BU204_35935"/>
<dbReference type="InterPro" id="IPR036513">
    <property type="entry name" value="STAS_dom_sf"/>
</dbReference>
<gene>
    <name evidence="4" type="ORF">BU204_35935</name>
</gene>
<dbReference type="Proteomes" id="UP000185596">
    <property type="component" value="Unassembled WGS sequence"/>
</dbReference>
<evidence type="ECO:0000313" key="5">
    <source>
        <dbReference type="Proteomes" id="UP000185596"/>
    </source>
</evidence>
<dbReference type="AlphaFoldDB" id="A0A1Q8BY82"/>
<dbReference type="GO" id="GO:0043856">
    <property type="term" value="F:anti-sigma factor antagonist activity"/>
    <property type="evidence" value="ECO:0007669"/>
    <property type="project" value="InterPro"/>
</dbReference>
<dbReference type="InterPro" id="IPR003658">
    <property type="entry name" value="Anti-sigma_ant"/>
</dbReference>
<evidence type="ECO:0000259" key="3">
    <source>
        <dbReference type="PROSITE" id="PS50801"/>
    </source>
</evidence>
<dbReference type="Gene3D" id="3.30.750.24">
    <property type="entry name" value="STAS domain"/>
    <property type="match status" value="1"/>
</dbReference>
<dbReference type="InterPro" id="IPR002645">
    <property type="entry name" value="STAS_dom"/>
</dbReference>
<reference evidence="4 5" key="1">
    <citation type="submission" date="2016-12" db="EMBL/GenBank/DDBJ databases">
        <title>The draft genome sequence of Actinophytocola sp. 11-183.</title>
        <authorList>
            <person name="Wang W."/>
            <person name="Yuan L."/>
        </authorList>
    </citation>
    <scope>NUCLEOTIDE SEQUENCE [LARGE SCALE GENOMIC DNA]</scope>
    <source>
        <strain evidence="4 5">11-183</strain>
    </source>
</reference>
<dbReference type="RefSeq" id="WP_075130265.1">
    <property type="nucleotide sequence ID" value="NZ_MSIE01000110.1"/>
</dbReference>
<dbReference type="CDD" id="cd07043">
    <property type="entry name" value="STAS_anti-anti-sigma_factors"/>
    <property type="match status" value="1"/>
</dbReference>
<dbReference type="PANTHER" id="PTHR33495">
    <property type="entry name" value="ANTI-SIGMA FACTOR ANTAGONIST TM_1081-RELATED-RELATED"/>
    <property type="match status" value="1"/>
</dbReference>
<dbReference type="NCBIfam" id="TIGR00377">
    <property type="entry name" value="ant_ant_sig"/>
    <property type="match status" value="1"/>
</dbReference>
<comment type="caution">
    <text evidence="4">The sequence shown here is derived from an EMBL/GenBank/DDBJ whole genome shotgun (WGS) entry which is preliminary data.</text>
</comment>
<proteinExistence type="inferred from homology"/>
<dbReference type="PANTHER" id="PTHR33495:SF2">
    <property type="entry name" value="ANTI-SIGMA FACTOR ANTAGONIST TM_1081-RELATED"/>
    <property type="match status" value="1"/>
</dbReference>
<feature type="domain" description="STAS" evidence="3">
    <location>
        <begin position="1"/>
        <end position="107"/>
    </location>
</feature>
<sequence>MIIRTELEPSRRVVHLVGRFDAHEAPVFRDVVHPLLTAEFTVLHIDLAQVAFVDSTALSELVRLQKAARAVNGEVILVDVSDPVRVILEITELAPLFTIEQTSAESL</sequence>
<keyword evidence="5" id="KW-1185">Reference proteome</keyword>
<comment type="similarity">
    <text evidence="1 2">Belongs to the anti-sigma-factor antagonist family.</text>
</comment>
<dbReference type="SUPFAM" id="SSF52091">
    <property type="entry name" value="SpoIIaa-like"/>
    <property type="match status" value="1"/>
</dbReference>
<dbReference type="Pfam" id="PF01740">
    <property type="entry name" value="STAS"/>
    <property type="match status" value="1"/>
</dbReference>
<protein>
    <recommendedName>
        <fullName evidence="2">Anti-sigma factor antagonist</fullName>
    </recommendedName>
</protein>
<name>A0A1Q8BY82_9PSEU</name>
<dbReference type="OrthoDB" id="9796076at2"/>
<dbReference type="EMBL" id="MSIE01000110">
    <property type="protein sequence ID" value="OLF07068.1"/>
    <property type="molecule type" value="Genomic_DNA"/>
</dbReference>